<dbReference type="InterPro" id="IPR039373">
    <property type="entry name" value="Peptidase_M28B"/>
</dbReference>
<dbReference type="AlphaFoldDB" id="A0A7R9GT95"/>
<name>A0A7R9GT95_TIMPO</name>
<proteinExistence type="predicted"/>
<dbReference type="SUPFAM" id="SSF52025">
    <property type="entry name" value="PA domain"/>
    <property type="match status" value="1"/>
</dbReference>
<evidence type="ECO:0008006" key="2">
    <source>
        <dbReference type="Google" id="ProtNLM"/>
    </source>
</evidence>
<dbReference type="GO" id="GO:0004180">
    <property type="term" value="F:carboxypeptidase activity"/>
    <property type="evidence" value="ECO:0007669"/>
    <property type="project" value="TreeGrafter"/>
</dbReference>
<dbReference type="PANTHER" id="PTHR10404">
    <property type="entry name" value="N-ACETYLATED-ALPHA-LINKED ACIDIC DIPEPTIDASE"/>
    <property type="match status" value="1"/>
</dbReference>
<organism evidence="1">
    <name type="scientific">Timema poppense</name>
    <name type="common">Walking stick</name>
    <dbReference type="NCBI Taxonomy" id="170557"/>
    <lineage>
        <taxon>Eukaryota</taxon>
        <taxon>Metazoa</taxon>
        <taxon>Ecdysozoa</taxon>
        <taxon>Arthropoda</taxon>
        <taxon>Hexapoda</taxon>
        <taxon>Insecta</taxon>
        <taxon>Pterygota</taxon>
        <taxon>Neoptera</taxon>
        <taxon>Polyneoptera</taxon>
        <taxon>Phasmatodea</taxon>
        <taxon>Timematodea</taxon>
        <taxon>Timematoidea</taxon>
        <taxon>Timematidae</taxon>
        <taxon>Timema</taxon>
    </lineage>
</organism>
<dbReference type="SUPFAM" id="SSF53187">
    <property type="entry name" value="Zn-dependent exopeptidases"/>
    <property type="match status" value="1"/>
</dbReference>
<dbReference type="PANTHER" id="PTHR10404:SF77">
    <property type="entry name" value="GLUTAMATE CARBOXYPEPTIDASE 2 HOMOLOG"/>
    <property type="match status" value="1"/>
</dbReference>
<sequence length="700" mass="76487">MMNGMLSMERAQGFQPSLFVTKRICLSSLFSVGFLALLGGVLLGRYSFQREFKLQSLVSADKGDENFPELTHDAVPFVIEEIRASDLQQYITSLSVEPSDDLSSDLKQARILWQHFKDQGLDIVSHIHESSILLTFASRDSPSGISIVDESGATKFNLSGLLSSAPPKVEGQSVHHIVQASVAYVNFGRDTDFDYLEGQQHILIANNILLARLGKVPPIILVDRALSRGALGVLLFADPEAALVTAERQLVTPAQLGLMQALHGDPSTLDKQAVVHGESNAKLECVPVEVISPESAEQIVRHMLANDDTPVGLFGKSNSIFNRATGFLNINHKIKLEVNFINVVRVFHSVMAGIRGSREPDRHILLVTSRESLLNNELGPTGGTAAMMELAKVFGVLLNTKGWRPHRSIVFCNLGLAFMEGHYISPPFMDSWGDLLESNVVSYLSVDNPVADNRSLEVEVSPLLSKVVQDSSALVPNPRLLEVTGDSQKTGQSGLTLDTTIKPVSKDNYVLKNMHNLGVPSLELHYADISAQLNKMAASNSNLDIDSDPGLRSHKAMTQLWGILTWKMADSLLLPFSPTSYADFLNSTLTAIKTKYKHVISENKLVLSELNSAIKNLSIAVSLFQKKMDTVDKSDAIEPLMTTPGDAIGFGILQDLLSELSTSLGSPTFVEDIQTYISMLVHCVKSATRVFQGPLQSNFD</sequence>
<protein>
    <recommendedName>
        <fullName evidence="2">Peptidase M28 domain-containing protein</fullName>
    </recommendedName>
</protein>
<dbReference type="InterPro" id="IPR046450">
    <property type="entry name" value="PA_dom_sf"/>
</dbReference>
<reference evidence="1" key="1">
    <citation type="submission" date="2020-11" db="EMBL/GenBank/DDBJ databases">
        <authorList>
            <person name="Tran Van P."/>
        </authorList>
    </citation>
    <scope>NUCLEOTIDE SEQUENCE</scope>
</reference>
<gene>
    <name evidence="1" type="ORF">TPSB3V08_LOCUS378</name>
</gene>
<evidence type="ECO:0000313" key="1">
    <source>
        <dbReference type="EMBL" id="CAD7395887.1"/>
    </source>
</evidence>
<dbReference type="EMBL" id="OD000123">
    <property type="protein sequence ID" value="CAD7395887.1"/>
    <property type="molecule type" value="Genomic_DNA"/>
</dbReference>
<dbReference type="Gene3D" id="3.40.630.10">
    <property type="entry name" value="Zn peptidases"/>
    <property type="match status" value="1"/>
</dbReference>
<dbReference type="Gene3D" id="3.50.30.30">
    <property type="match status" value="1"/>
</dbReference>
<accession>A0A7R9GT95</accession>